<evidence type="ECO:0000256" key="1">
    <source>
        <dbReference type="ARBA" id="ARBA00010936"/>
    </source>
</evidence>
<sequence length="221" mass="24227">MKHIERYIEQTILKPLTVDSDIENLVEEAKKYGFVGICVPPFWVKKAKREIGEAPIQLVTVIGFPLGYNMTETKVFETELAIKEGADEIDVVWSITAFKAGLNWPKIELAKLANLCHDHERILKVIIETAYLSEEEIVQACEICRDAGVDYVKTSTGFAPEGAKVEHIALMRANLPSNVGIKASGGIKTFAQAKALIEAGADRIGTSSGVQIVAEQQAQQS</sequence>
<comment type="subcellular location">
    <subcellularLocation>
        <location evidence="7">Cytoplasm</location>
    </subcellularLocation>
</comment>
<dbReference type="CDD" id="cd00959">
    <property type="entry name" value="DeoC"/>
    <property type="match status" value="1"/>
</dbReference>
<dbReference type="EC" id="4.1.2.4" evidence="7"/>
<gene>
    <name evidence="7" type="primary">deoC</name>
    <name evidence="8" type="ordered locus">Belba_1492</name>
</gene>
<dbReference type="Proteomes" id="UP000006050">
    <property type="component" value="Chromosome"/>
</dbReference>
<evidence type="ECO:0000256" key="2">
    <source>
        <dbReference type="ARBA" id="ARBA00022490"/>
    </source>
</evidence>
<dbReference type="eggNOG" id="COG0274">
    <property type="taxonomic scope" value="Bacteria"/>
</dbReference>
<dbReference type="Pfam" id="PF01791">
    <property type="entry name" value="DeoC"/>
    <property type="match status" value="1"/>
</dbReference>
<dbReference type="EMBL" id="CP003281">
    <property type="protein sequence ID" value="AFL84106.1"/>
    <property type="molecule type" value="Genomic_DNA"/>
</dbReference>
<organism evidence="8 9">
    <name type="scientific">Belliella baltica (strain DSM 15883 / CIP 108006 / LMG 21964 / BA134)</name>
    <dbReference type="NCBI Taxonomy" id="866536"/>
    <lineage>
        <taxon>Bacteria</taxon>
        <taxon>Pseudomonadati</taxon>
        <taxon>Bacteroidota</taxon>
        <taxon>Cytophagia</taxon>
        <taxon>Cytophagales</taxon>
        <taxon>Cyclobacteriaceae</taxon>
        <taxon>Belliella</taxon>
    </lineage>
</organism>
<dbReference type="RefSeq" id="WP_014772098.1">
    <property type="nucleotide sequence ID" value="NC_018010.1"/>
</dbReference>
<dbReference type="AlphaFoldDB" id="I3Z4D8"/>
<feature type="active site" description="Proton donor/acceptor" evidence="7">
    <location>
        <position position="90"/>
    </location>
</feature>
<accession>I3Z4D8</accession>
<dbReference type="KEGG" id="bbd:Belba_1492"/>
<dbReference type="InterPro" id="IPR028581">
    <property type="entry name" value="DeoC_typeI"/>
</dbReference>
<dbReference type="PIRSF" id="PIRSF001357">
    <property type="entry name" value="DeoC"/>
    <property type="match status" value="1"/>
</dbReference>
<proteinExistence type="inferred from homology"/>
<dbReference type="GO" id="GO:0016052">
    <property type="term" value="P:carbohydrate catabolic process"/>
    <property type="evidence" value="ECO:0007669"/>
    <property type="project" value="TreeGrafter"/>
</dbReference>
<evidence type="ECO:0000256" key="3">
    <source>
        <dbReference type="ARBA" id="ARBA00023239"/>
    </source>
</evidence>
<evidence type="ECO:0000313" key="9">
    <source>
        <dbReference type="Proteomes" id="UP000006050"/>
    </source>
</evidence>
<feature type="active site" description="Schiff-base intermediate with acetaldehyde" evidence="7">
    <location>
        <position position="153"/>
    </location>
</feature>
<dbReference type="HAMAP" id="MF_00114">
    <property type="entry name" value="DeoC_type1"/>
    <property type="match status" value="1"/>
</dbReference>
<reference evidence="9" key="1">
    <citation type="submission" date="2012-06" db="EMBL/GenBank/DDBJ databases">
        <title>The complete genome of Belliella baltica DSM 15883.</title>
        <authorList>
            <person name="Lucas S."/>
            <person name="Copeland A."/>
            <person name="Lapidus A."/>
            <person name="Goodwin L."/>
            <person name="Pitluck S."/>
            <person name="Peters L."/>
            <person name="Mikhailova N."/>
            <person name="Davenport K."/>
            <person name="Kyrpides N."/>
            <person name="Mavromatis K."/>
            <person name="Pagani I."/>
            <person name="Ivanova N."/>
            <person name="Ovchinnikova G."/>
            <person name="Zeytun A."/>
            <person name="Detter J.C."/>
            <person name="Han C."/>
            <person name="Land M."/>
            <person name="Hauser L."/>
            <person name="Markowitz V."/>
            <person name="Cheng J.-F."/>
            <person name="Hugenholtz P."/>
            <person name="Woyke T."/>
            <person name="Wu D."/>
            <person name="Tindall B."/>
            <person name="Pomrenke H."/>
            <person name="Brambilla E."/>
            <person name="Klenk H.-P."/>
            <person name="Eisen J.A."/>
        </authorList>
    </citation>
    <scope>NUCLEOTIDE SEQUENCE [LARGE SCALE GENOMIC DNA]</scope>
    <source>
        <strain evidence="9">DSM 15883 / CIP 108006 / LMG 21964 / BA134</strain>
    </source>
</reference>
<dbReference type="STRING" id="866536.Belba_1492"/>
<evidence type="ECO:0000256" key="6">
    <source>
        <dbReference type="ARBA" id="ARBA00056337"/>
    </source>
</evidence>
<dbReference type="GO" id="GO:0004139">
    <property type="term" value="F:deoxyribose-phosphate aldolase activity"/>
    <property type="evidence" value="ECO:0007669"/>
    <property type="project" value="UniProtKB-UniRule"/>
</dbReference>
<dbReference type="InterPro" id="IPR002915">
    <property type="entry name" value="DeoC/FbaB/LacD_aldolase"/>
</dbReference>
<dbReference type="OrthoDB" id="9778711at2"/>
<dbReference type="SUPFAM" id="SSF51569">
    <property type="entry name" value="Aldolase"/>
    <property type="match status" value="1"/>
</dbReference>
<evidence type="ECO:0000256" key="4">
    <source>
        <dbReference type="ARBA" id="ARBA00023270"/>
    </source>
</evidence>
<dbReference type="GO" id="GO:0006018">
    <property type="term" value="P:2-deoxyribose 1-phosphate catabolic process"/>
    <property type="evidence" value="ECO:0007669"/>
    <property type="project" value="UniProtKB-UniRule"/>
</dbReference>
<dbReference type="InterPro" id="IPR013785">
    <property type="entry name" value="Aldolase_TIM"/>
</dbReference>
<dbReference type="GO" id="GO:0009264">
    <property type="term" value="P:deoxyribonucleotide catabolic process"/>
    <property type="evidence" value="ECO:0007669"/>
    <property type="project" value="UniProtKB-UniRule"/>
</dbReference>
<dbReference type="SMART" id="SM01133">
    <property type="entry name" value="DeoC"/>
    <property type="match status" value="1"/>
</dbReference>
<keyword evidence="3 7" id="KW-0456">Lyase</keyword>
<comment type="catalytic activity">
    <reaction evidence="5 7">
        <text>2-deoxy-D-ribose 5-phosphate = D-glyceraldehyde 3-phosphate + acetaldehyde</text>
        <dbReference type="Rhea" id="RHEA:12821"/>
        <dbReference type="ChEBI" id="CHEBI:15343"/>
        <dbReference type="ChEBI" id="CHEBI:59776"/>
        <dbReference type="ChEBI" id="CHEBI:62877"/>
        <dbReference type="EC" id="4.1.2.4"/>
    </reaction>
</comment>
<name>I3Z4D8_BELBD</name>
<dbReference type="UniPathway" id="UPA00002">
    <property type="reaction ID" value="UER00468"/>
</dbReference>
<dbReference type="FunFam" id="3.20.20.70:FF:000044">
    <property type="entry name" value="Deoxyribose-phosphate aldolase"/>
    <property type="match status" value="1"/>
</dbReference>
<dbReference type="PANTHER" id="PTHR10889:SF1">
    <property type="entry name" value="DEOXYRIBOSE-PHOSPHATE ALDOLASE"/>
    <property type="match status" value="1"/>
</dbReference>
<dbReference type="HOGENOM" id="CLU_053595_0_2_10"/>
<keyword evidence="9" id="KW-1185">Reference proteome</keyword>
<dbReference type="GO" id="GO:0005737">
    <property type="term" value="C:cytoplasm"/>
    <property type="evidence" value="ECO:0007669"/>
    <property type="project" value="UniProtKB-SubCell"/>
</dbReference>
<feature type="active site" description="Proton donor/acceptor" evidence="7">
    <location>
        <position position="182"/>
    </location>
</feature>
<keyword evidence="2 7" id="KW-0963">Cytoplasm</keyword>
<dbReference type="NCBIfam" id="TIGR00126">
    <property type="entry name" value="deoC"/>
    <property type="match status" value="1"/>
</dbReference>
<comment type="function">
    <text evidence="6 7">Catalyzes a reversible aldol reaction between acetaldehyde and D-glyceraldehyde 3-phosphate to generate 2-deoxy-D-ribose 5-phosphate.</text>
</comment>
<protein>
    <recommendedName>
        <fullName evidence="7">Deoxyribose-phosphate aldolase</fullName>
        <shortName evidence="7">DERA</shortName>
        <ecNumber evidence="7">4.1.2.4</ecNumber>
    </recommendedName>
    <alternativeName>
        <fullName evidence="7">2-deoxy-D-ribose 5-phosphate aldolase</fullName>
    </alternativeName>
    <alternativeName>
        <fullName evidence="7">Phosphodeoxyriboaldolase</fullName>
        <shortName evidence="7">Deoxyriboaldolase</shortName>
    </alternativeName>
</protein>
<dbReference type="PANTHER" id="PTHR10889">
    <property type="entry name" value="DEOXYRIBOSE-PHOSPHATE ALDOLASE"/>
    <property type="match status" value="1"/>
</dbReference>
<dbReference type="InterPro" id="IPR011343">
    <property type="entry name" value="DeoC"/>
</dbReference>
<evidence type="ECO:0000313" key="8">
    <source>
        <dbReference type="EMBL" id="AFL84106.1"/>
    </source>
</evidence>
<evidence type="ECO:0000256" key="5">
    <source>
        <dbReference type="ARBA" id="ARBA00048791"/>
    </source>
</evidence>
<dbReference type="Gene3D" id="3.20.20.70">
    <property type="entry name" value="Aldolase class I"/>
    <property type="match status" value="1"/>
</dbReference>
<comment type="pathway">
    <text evidence="7">Carbohydrate degradation; 2-deoxy-D-ribose 1-phosphate degradation; D-glyceraldehyde 3-phosphate and acetaldehyde from 2-deoxy-alpha-D-ribose 1-phosphate: step 2/2.</text>
</comment>
<evidence type="ECO:0000256" key="7">
    <source>
        <dbReference type="HAMAP-Rule" id="MF_00114"/>
    </source>
</evidence>
<dbReference type="PATRIC" id="fig|866536.3.peg.1544"/>
<keyword evidence="4 7" id="KW-0704">Schiff base</keyword>
<comment type="similarity">
    <text evidence="1 7">Belongs to the DeoC/FbaB aldolase family. DeoC type 1 subfamily.</text>
</comment>